<dbReference type="FunFam" id="2.40.50.140:FF:000278">
    <property type="entry name" value="rRNA biogenesis protein rrp5"/>
    <property type="match status" value="1"/>
</dbReference>
<dbReference type="OrthoDB" id="412781at2759"/>
<comment type="subcellular location">
    <subcellularLocation>
        <location evidence="1">Nucleus</location>
        <location evidence="1">Nucleolus</location>
    </subcellularLocation>
</comment>
<dbReference type="InParanoid" id="A0A4S2N3P4"/>
<dbReference type="GO" id="GO:0032040">
    <property type="term" value="C:small-subunit processome"/>
    <property type="evidence" value="ECO:0007669"/>
    <property type="project" value="TreeGrafter"/>
</dbReference>
<dbReference type="InterPro" id="IPR003107">
    <property type="entry name" value="HAT"/>
</dbReference>
<gene>
    <name evidence="12" type="ORF">EX30DRAFT_88552</name>
</gene>
<dbReference type="Gene3D" id="1.25.40.10">
    <property type="entry name" value="Tetratricopeptide repeat domain"/>
    <property type="match status" value="1"/>
</dbReference>
<feature type="domain" description="S1 motif" evidence="11">
    <location>
        <begin position="1315"/>
        <end position="1385"/>
    </location>
</feature>
<feature type="compositionally biased region" description="Basic residues" evidence="10">
    <location>
        <begin position="1"/>
        <end position="10"/>
    </location>
</feature>
<dbReference type="Pfam" id="PF23459">
    <property type="entry name" value="S1_RRP5"/>
    <property type="match status" value="3"/>
</dbReference>
<evidence type="ECO:0000256" key="4">
    <source>
        <dbReference type="ARBA" id="ARBA00022553"/>
    </source>
</evidence>
<keyword evidence="2" id="KW-0690">Ribosome biogenesis</keyword>
<dbReference type="PROSITE" id="PS50126">
    <property type="entry name" value="S1"/>
    <property type="match status" value="12"/>
</dbReference>
<dbReference type="InterPro" id="IPR003029">
    <property type="entry name" value="S1_domain"/>
</dbReference>
<dbReference type="FunFam" id="2.40.50.140:FF:000159">
    <property type="entry name" value="rRNA biogenesis protein rrp5"/>
    <property type="match status" value="1"/>
</dbReference>
<feature type="domain" description="S1 motif" evidence="11">
    <location>
        <begin position="144"/>
        <end position="253"/>
    </location>
</feature>
<feature type="compositionally biased region" description="Low complexity" evidence="10">
    <location>
        <begin position="19"/>
        <end position="30"/>
    </location>
</feature>
<dbReference type="SMART" id="SM00386">
    <property type="entry name" value="HAT"/>
    <property type="match status" value="6"/>
</dbReference>
<feature type="domain" description="S1 motif" evidence="11">
    <location>
        <begin position="1226"/>
        <end position="1295"/>
    </location>
</feature>
<dbReference type="GO" id="GO:0003723">
    <property type="term" value="F:RNA binding"/>
    <property type="evidence" value="ECO:0007669"/>
    <property type="project" value="TreeGrafter"/>
</dbReference>
<feature type="compositionally biased region" description="Basic and acidic residues" evidence="10">
    <location>
        <begin position="113"/>
        <end position="131"/>
    </location>
</feature>
<evidence type="ECO:0000256" key="7">
    <source>
        <dbReference type="ARBA" id="ARBA00055575"/>
    </source>
</evidence>
<dbReference type="FunFam" id="2.40.50.140:FF:000103">
    <property type="entry name" value="protein RRP5 homolog"/>
    <property type="match status" value="3"/>
</dbReference>
<dbReference type="GO" id="GO:0006364">
    <property type="term" value="P:rRNA processing"/>
    <property type="evidence" value="ECO:0007669"/>
    <property type="project" value="UniProtKB-KW"/>
</dbReference>
<feature type="domain" description="S1 motif" evidence="11">
    <location>
        <begin position="1132"/>
        <end position="1201"/>
    </location>
</feature>
<dbReference type="CDD" id="cd05703">
    <property type="entry name" value="S1_Rrp5_repeat_hs12_sc9"/>
    <property type="match status" value="1"/>
</dbReference>
<feature type="domain" description="S1 motif" evidence="11">
    <location>
        <begin position="828"/>
        <end position="897"/>
    </location>
</feature>
<protein>
    <recommendedName>
        <fullName evidence="8">rRNA biogenesis protein RRP5</fullName>
    </recommendedName>
    <alternativeName>
        <fullName evidence="9">Ribosomal RNA-processing protein 5</fullName>
    </alternativeName>
</protein>
<dbReference type="InterPro" id="IPR011990">
    <property type="entry name" value="TPR-like_helical_dom_sf"/>
</dbReference>
<feature type="region of interest" description="Disordered" evidence="10">
    <location>
        <begin position="1472"/>
        <end position="1512"/>
    </location>
</feature>
<dbReference type="Gene3D" id="2.40.50.140">
    <property type="entry name" value="Nucleic acid-binding proteins"/>
    <property type="match status" value="12"/>
</dbReference>
<evidence type="ECO:0000256" key="2">
    <source>
        <dbReference type="ARBA" id="ARBA00022517"/>
    </source>
</evidence>
<dbReference type="EMBL" id="ML220113">
    <property type="protein sequence ID" value="TGZ83666.1"/>
    <property type="molecule type" value="Genomic_DNA"/>
</dbReference>
<keyword evidence="5" id="KW-0677">Repeat</keyword>
<dbReference type="InterPro" id="IPR012340">
    <property type="entry name" value="NA-bd_OB-fold"/>
</dbReference>
<evidence type="ECO:0000313" key="13">
    <source>
        <dbReference type="Proteomes" id="UP000298138"/>
    </source>
</evidence>
<dbReference type="InterPro" id="IPR057302">
    <property type="entry name" value="Rrp5_S1"/>
</dbReference>
<comment type="function">
    <text evidence="7">Involved in the biogenesis of rRNA. Required for the formation of 18S and 5.8S rRNA.</text>
</comment>
<dbReference type="CDD" id="cd05702">
    <property type="entry name" value="S1_Rrp5_repeat_hs11_sc8"/>
    <property type="match status" value="1"/>
</dbReference>
<evidence type="ECO:0000313" key="12">
    <source>
        <dbReference type="EMBL" id="TGZ83666.1"/>
    </source>
</evidence>
<dbReference type="Pfam" id="PF24685">
    <property type="entry name" value="OB_RRP5_4th"/>
    <property type="match status" value="1"/>
</dbReference>
<evidence type="ECO:0000256" key="5">
    <source>
        <dbReference type="ARBA" id="ARBA00022737"/>
    </source>
</evidence>
<reference evidence="12 13" key="1">
    <citation type="submission" date="2019-04" db="EMBL/GenBank/DDBJ databases">
        <title>Comparative genomics and transcriptomics to analyze fruiting body development in filamentous ascomycetes.</title>
        <authorList>
            <consortium name="DOE Joint Genome Institute"/>
            <person name="Lutkenhaus R."/>
            <person name="Traeger S."/>
            <person name="Breuer J."/>
            <person name="Kuo A."/>
            <person name="Lipzen A."/>
            <person name="Pangilinan J."/>
            <person name="Dilworth D."/>
            <person name="Sandor L."/>
            <person name="Poggeler S."/>
            <person name="Barry K."/>
            <person name="Grigoriev I.V."/>
            <person name="Nowrousian M."/>
        </authorList>
    </citation>
    <scope>NUCLEOTIDE SEQUENCE [LARGE SCALE GENOMIC DNA]</scope>
    <source>
        <strain evidence="12 13">CBS 389.68</strain>
    </source>
</reference>
<feature type="compositionally biased region" description="Basic and acidic residues" evidence="10">
    <location>
        <begin position="93"/>
        <end position="103"/>
    </location>
</feature>
<dbReference type="SUPFAM" id="SSF50249">
    <property type="entry name" value="Nucleic acid-binding proteins"/>
    <property type="match status" value="12"/>
</dbReference>
<dbReference type="CDD" id="cd05708">
    <property type="entry name" value="S1_Rrp5_repeat_sc12"/>
    <property type="match status" value="1"/>
</dbReference>
<dbReference type="Proteomes" id="UP000298138">
    <property type="component" value="Unassembled WGS sequence"/>
</dbReference>
<dbReference type="FunCoup" id="A0A4S2N3P4">
    <property type="interactions" value="1098"/>
</dbReference>
<feature type="compositionally biased region" description="Acidic residues" evidence="10">
    <location>
        <begin position="192"/>
        <end position="208"/>
    </location>
</feature>
<feature type="compositionally biased region" description="Acidic residues" evidence="10">
    <location>
        <begin position="1428"/>
        <end position="1443"/>
    </location>
</feature>
<dbReference type="Pfam" id="PF00575">
    <property type="entry name" value="S1"/>
    <property type="match status" value="3"/>
</dbReference>
<feature type="domain" description="S1 motif" evidence="11">
    <location>
        <begin position="554"/>
        <end position="622"/>
    </location>
</feature>
<keyword evidence="3" id="KW-0698">rRNA processing</keyword>
<dbReference type="SMART" id="SM00316">
    <property type="entry name" value="S1"/>
    <property type="match status" value="13"/>
</dbReference>
<dbReference type="CDD" id="cd05706">
    <property type="entry name" value="S1_Rrp5_repeat_sc10"/>
    <property type="match status" value="1"/>
</dbReference>
<dbReference type="PANTHER" id="PTHR23270">
    <property type="entry name" value="PROGRAMMED CELL DEATH PROTEIN 11 PRE-RRNA PROCESSING PROTEIN RRP5"/>
    <property type="match status" value="1"/>
</dbReference>
<dbReference type="InterPro" id="IPR057301">
    <property type="entry name" value="Rrp5_OB_4th"/>
</dbReference>
<dbReference type="CDD" id="cd05693">
    <property type="entry name" value="S1_Rrp5_repeat_hs1_sc1"/>
    <property type="match status" value="1"/>
</dbReference>
<feature type="domain" description="S1 motif" evidence="11">
    <location>
        <begin position="1046"/>
        <end position="1117"/>
    </location>
</feature>
<feature type="compositionally biased region" description="Acidic residues" evidence="10">
    <location>
        <begin position="1403"/>
        <end position="1417"/>
    </location>
</feature>
<evidence type="ECO:0000259" key="11">
    <source>
        <dbReference type="PROSITE" id="PS50126"/>
    </source>
</evidence>
<proteinExistence type="predicted"/>
<evidence type="ECO:0000256" key="1">
    <source>
        <dbReference type="ARBA" id="ARBA00004604"/>
    </source>
</evidence>
<dbReference type="SUPFAM" id="SSF48452">
    <property type="entry name" value="TPR-like"/>
    <property type="match status" value="2"/>
</dbReference>
<organism evidence="12 13">
    <name type="scientific">Ascodesmis nigricans</name>
    <dbReference type="NCBI Taxonomy" id="341454"/>
    <lineage>
        <taxon>Eukaryota</taxon>
        <taxon>Fungi</taxon>
        <taxon>Dikarya</taxon>
        <taxon>Ascomycota</taxon>
        <taxon>Pezizomycotina</taxon>
        <taxon>Pezizomycetes</taxon>
        <taxon>Pezizales</taxon>
        <taxon>Ascodesmidaceae</taxon>
        <taxon>Ascodesmis</taxon>
    </lineage>
</organism>
<feature type="domain" description="S1 motif" evidence="11">
    <location>
        <begin position="936"/>
        <end position="1012"/>
    </location>
</feature>
<keyword evidence="6" id="KW-0539">Nucleus</keyword>
<feature type="region of interest" description="Disordered" evidence="10">
    <location>
        <begin position="187"/>
        <end position="208"/>
    </location>
</feature>
<evidence type="ECO:0000256" key="10">
    <source>
        <dbReference type="SAM" id="MobiDB-lite"/>
    </source>
</evidence>
<dbReference type="InterPro" id="IPR045209">
    <property type="entry name" value="Rrp5"/>
</dbReference>
<feature type="domain" description="S1 motif" evidence="11">
    <location>
        <begin position="729"/>
        <end position="806"/>
    </location>
</feature>
<accession>A0A4S2N3P4</accession>
<dbReference type="InterPro" id="IPR048059">
    <property type="entry name" value="Rrp5_S1_rpt_hs1_sc1"/>
</dbReference>
<keyword evidence="13" id="KW-1185">Reference proteome</keyword>
<dbReference type="FunFam" id="2.40.50.140:FF:000279">
    <property type="entry name" value="rRNA biogenesis protein rrp5"/>
    <property type="match status" value="1"/>
</dbReference>
<dbReference type="FunFam" id="2.40.50.140:FF:000155">
    <property type="entry name" value="rRNA biogenesis protein RRP5"/>
    <property type="match status" value="1"/>
</dbReference>
<dbReference type="PANTHER" id="PTHR23270:SF10">
    <property type="entry name" value="PROTEIN RRP5 HOMOLOG"/>
    <property type="match status" value="1"/>
</dbReference>
<feature type="region of interest" description="Disordered" evidence="10">
    <location>
        <begin position="1"/>
        <end position="67"/>
    </location>
</feature>
<feature type="region of interest" description="Disordered" evidence="10">
    <location>
        <begin position="87"/>
        <end position="131"/>
    </location>
</feature>
<dbReference type="STRING" id="341454.A0A4S2N3P4"/>
<sequence length="1789" mass="196261">MGPDKKRKRNDAKPDQQSKKPAAAAASTPNKKPKTEADYAGPAVVTNSTLKKSAAEESLFPRGGASALTPLEYKEVANEAAKDVLFEAGGGASRKDEEGDGVKKQHKKHKQRKQDGKKGKGGEAKEKDTGPRVESFSYKRLIPGTLVLGCVEKINKTDIVVSLPNNLVGYIPITQISEKISARLEALAADSGSEDEEEDKEEEAADNDDDLDLETYFRVGQYLRAYILHSTEDVSTSNQTQKTTKKRIEMSLLPKLTNTGLTAKDLAVGCTVQATVASVEDHGLIMDLGLGGDLKGFLALKELGSTFTVSDMNEGQPLLCTVTGLTPNGKIVKLSSDLEQKFTKKGKLAGGKGSWWLTEAPTVDAFLPGTGVEVLVTDVGKQGGIVGKIMGMVDAVADYFHVAGWEKELEDKVKEGSKIKARITGTFPESDPKKVSFSILPHILQFCPASETDPLTALPVGTIIDAAKVIGVESKFGLFVDVGVTGVPGYVHVSRISSEEKVEDLSKDSGKYKIGSTHQARIIGYNPMDGLYLVSTEKRVLEQSFLRIEDVKVGAIVKGKVEQNLERGGLLVKLSDGINGYVEEEHVSDVKLKNPEKKFRPGTEVKARVLAVGRRKATLTLKKTLVNSDKPIIDSYNVPSGTQSVGTIVKLLPRGAVVKFYNNVSAFLPVGEMSEAFIHNPADHFKQGQSIETHVQFADPEAEKMRVSCKDPSAFGEQQKAALSALQLGQIVSAKVSEKNDEDIVLELEGVGASGLKGILTIGHLTDGSREKNMNMIKKIRAGQEMKGLVVLDKNEDRRLIHLSNKPSLVESAKDKNLPTRYEDLNEGMLVKGFVRNVGTPGVFVSFAGSVKGLVLRSDVPEEKQSLPNFGYYPYQSVEARVVAADHEAQRIRFSLKPASEQPKKKGEVRITNVDPKAIVNPVDGTTVTVDEFTTGKVTKAKVLSVQETQINVALADNVQGRIDVSQLFEKWEDIPNRKVPLQGIKKGAILDVRVTGIHDARNHRFLAITHRVSNTKTPIFELTAKPSDIKADNLELLTLDKLAVGTEHVGFVNSVTPDHLWVNLTPSVRGRIRVLDLTDDISKLRDVEKHYPIGSAVKCHVISVDTDNNRLDLSAKSASASKLDIASLKPGMVIPGRVTKVVENRITVALSDHLFGFVNLIDMADDFDKADVKNFAKNDIIRVCVLTVDKPNNRVSLSTRPSKVMDSSLPVKDAEVCSIEDVKERELRRGFVKNVSDKGLFISLGQNVTAWVKVSDISDGFVKEWKKMFKVGQVVEGRVVSVDLPSGNIQMSLRPSVITGKVVRRKGLEDFKEGQIVTGKIKAVESYGAFVLVDGTNVSGLCHRSEIADRKVEDVSKLYSVGDAVKAKVIKIDAEKGRINFGLKASYFQKDDDDSDAHSDESGDEADDSSDDDGGVELDLSKVIDAGAEDEDDSDNDSDADSDILIPDAPASGTGLSAGGFDFTGAAAFSKRPAADDGDSDSESSSHLSKPRKKRKAEDTHKDLTGAIMSRAPESATDYERLLLGSPNDSALWIQYIAFQLQLSEIEKAREIAERALKTINQRDTEEKKNVWIAMLNMENSFGDEETLEEVFKRAVQYNDAREMHETLASIYIASGKTEKADSIFQTTLKKFTQHLPTFLNYISFLFTVLSTPTRARELLKRALQSLPQSNHRELLTKFAKLEFSHGDPERGRTLFENMIKVYTKRMDLWMVYAEMEFKYDGGEGMDKVREVWKRALKDEKCGDKQAAGVFRRWKEMETAKGDDKYVKDVEGRARAWMEAAKKRKESV</sequence>
<dbReference type="InterPro" id="IPR048058">
    <property type="entry name" value="Rrp5_S1_rpt_hs11_sc8"/>
</dbReference>
<evidence type="ECO:0000256" key="3">
    <source>
        <dbReference type="ARBA" id="ARBA00022552"/>
    </source>
</evidence>
<feature type="domain" description="S1 motif" evidence="11">
    <location>
        <begin position="641"/>
        <end position="710"/>
    </location>
</feature>
<feature type="domain" description="S1 motif" evidence="11">
    <location>
        <begin position="461"/>
        <end position="537"/>
    </location>
</feature>
<feature type="domain" description="S1 motif" evidence="11">
    <location>
        <begin position="269"/>
        <end position="337"/>
    </location>
</feature>
<feature type="region of interest" description="Disordered" evidence="10">
    <location>
        <begin position="1391"/>
        <end position="1452"/>
    </location>
</feature>
<evidence type="ECO:0000256" key="8">
    <source>
        <dbReference type="ARBA" id="ARBA00073619"/>
    </source>
</evidence>
<keyword evidence="4" id="KW-0597">Phosphoprotein</keyword>
<dbReference type="FunFam" id="2.40.50.140:FF:000196">
    <property type="entry name" value="rRNA biogenesis protein RRP5"/>
    <property type="match status" value="1"/>
</dbReference>
<name>A0A4S2N3P4_9PEZI</name>
<evidence type="ECO:0000256" key="6">
    <source>
        <dbReference type="ARBA" id="ARBA00023242"/>
    </source>
</evidence>
<evidence type="ECO:0000256" key="9">
    <source>
        <dbReference type="ARBA" id="ARBA00076674"/>
    </source>
</evidence>